<evidence type="ECO:0008006" key="3">
    <source>
        <dbReference type="Google" id="ProtNLM"/>
    </source>
</evidence>
<dbReference type="EMBL" id="VSSQ01000685">
    <property type="protein sequence ID" value="MPL99747.1"/>
    <property type="molecule type" value="Genomic_DNA"/>
</dbReference>
<dbReference type="AlphaFoldDB" id="A0A644W882"/>
<reference evidence="2" key="1">
    <citation type="submission" date="2019-08" db="EMBL/GenBank/DDBJ databases">
        <authorList>
            <person name="Kucharzyk K."/>
            <person name="Murdoch R.W."/>
            <person name="Higgins S."/>
            <person name="Loffler F."/>
        </authorList>
    </citation>
    <scope>NUCLEOTIDE SEQUENCE</scope>
</reference>
<proteinExistence type="predicted"/>
<feature type="region of interest" description="Disordered" evidence="1">
    <location>
        <begin position="1"/>
        <end position="35"/>
    </location>
</feature>
<feature type="region of interest" description="Disordered" evidence="1">
    <location>
        <begin position="190"/>
        <end position="345"/>
    </location>
</feature>
<sequence>MLPVVFKDGDLPTENAKQNTSGKTGAVPEQISRSGGISDEWVEDILTAGQENGGGTGLPGGAAPDSGTELIPAPAGGKPAGNVSAQAQVPGEAYTLVLGDTESKFSLWLDGMYDMTGKSMAKHAQGKSIQSPYGGLKDAQAPAPRGSGQPERMNGGRRIEAAVSDNSAALGERAEPAALLIEAFPEEITGGGAEELNGTPPGSSPAAASDRETKPGGLGPGAERNRNMTQSAPSAPKEAGDGELGENTRQGEPGVPAPALRRSVPEGMDANAYPSWAEPSSDPAEEPVLPNLPRQGGQSSAESPGTAGGRYGFQESGVWPASGEEGPGALAQTLKSSSSLPDSAVGARGGNELPYSLYLFGGGGLGARQGPEEEKEEYGIGRDGMGGKTPAACYLRISEAVKMACVAHRLACGGSGGFEEDVPWYRPYVEYAVKNGIILEDDFEDYNRSATRAETAYIFANILSKTQLDAESGPPLPAWIGACKYGRSISRLYRSGVLTDLGVCGSFATESFISRAEASVMIGRILKLQKIM</sequence>
<comment type="caution">
    <text evidence="2">The sequence shown here is derived from an EMBL/GenBank/DDBJ whole genome shotgun (WGS) entry which is preliminary data.</text>
</comment>
<evidence type="ECO:0000313" key="2">
    <source>
        <dbReference type="EMBL" id="MPL99747.1"/>
    </source>
</evidence>
<organism evidence="2">
    <name type="scientific">bioreactor metagenome</name>
    <dbReference type="NCBI Taxonomy" id="1076179"/>
    <lineage>
        <taxon>unclassified sequences</taxon>
        <taxon>metagenomes</taxon>
        <taxon>ecological metagenomes</taxon>
    </lineage>
</organism>
<feature type="region of interest" description="Disordered" evidence="1">
    <location>
        <begin position="47"/>
        <end position="69"/>
    </location>
</feature>
<accession>A0A644W882</accession>
<evidence type="ECO:0000256" key="1">
    <source>
        <dbReference type="SAM" id="MobiDB-lite"/>
    </source>
</evidence>
<name>A0A644W882_9ZZZZ</name>
<protein>
    <recommendedName>
        <fullName evidence="3">SLH domain-containing protein</fullName>
    </recommendedName>
</protein>
<feature type="region of interest" description="Disordered" evidence="1">
    <location>
        <begin position="123"/>
        <end position="155"/>
    </location>
</feature>
<gene>
    <name evidence="2" type="ORF">SDC9_45968</name>
</gene>
<feature type="compositionally biased region" description="Gly residues" evidence="1">
    <location>
        <begin position="51"/>
        <end position="60"/>
    </location>
</feature>